<feature type="non-terminal residue" evidence="11">
    <location>
        <position position="430"/>
    </location>
</feature>
<dbReference type="GO" id="GO:0002939">
    <property type="term" value="P:tRNA N1-guanine methylation"/>
    <property type="evidence" value="ECO:0007669"/>
    <property type="project" value="TreeGrafter"/>
</dbReference>
<dbReference type="EC" id="2.1.1.221" evidence="1"/>
<keyword evidence="3" id="KW-0489">Methyltransferase</keyword>
<organism evidence="11 12">
    <name type="scientific">Candolleomyces eurysporus</name>
    <dbReference type="NCBI Taxonomy" id="2828524"/>
    <lineage>
        <taxon>Eukaryota</taxon>
        <taxon>Fungi</taxon>
        <taxon>Dikarya</taxon>
        <taxon>Basidiomycota</taxon>
        <taxon>Agaricomycotina</taxon>
        <taxon>Agaricomycetes</taxon>
        <taxon>Agaricomycetidae</taxon>
        <taxon>Agaricales</taxon>
        <taxon>Agaricineae</taxon>
        <taxon>Psathyrellaceae</taxon>
        <taxon>Candolleomyces</taxon>
    </lineage>
</organism>
<gene>
    <name evidence="11" type="ORF">H1R20_g15916</name>
</gene>
<feature type="region of interest" description="Disordered" evidence="9">
    <location>
        <begin position="407"/>
        <end position="430"/>
    </location>
</feature>
<feature type="region of interest" description="Disordered" evidence="9">
    <location>
        <begin position="204"/>
        <end position="253"/>
    </location>
</feature>
<dbReference type="CDD" id="cd18089">
    <property type="entry name" value="SPOUT_Trm10-like"/>
    <property type="match status" value="1"/>
</dbReference>
<feature type="compositionally biased region" description="Acidic residues" evidence="9">
    <location>
        <begin position="419"/>
        <end position="430"/>
    </location>
</feature>
<evidence type="ECO:0000256" key="4">
    <source>
        <dbReference type="ARBA" id="ARBA00022679"/>
    </source>
</evidence>
<feature type="compositionally biased region" description="Basic and acidic residues" evidence="9">
    <location>
        <begin position="40"/>
        <end position="61"/>
    </location>
</feature>
<evidence type="ECO:0000256" key="9">
    <source>
        <dbReference type="SAM" id="MobiDB-lite"/>
    </source>
</evidence>
<evidence type="ECO:0000256" key="8">
    <source>
        <dbReference type="ARBA" id="ARBA00048434"/>
    </source>
</evidence>
<dbReference type="PANTHER" id="PTHR13563:SF13">
    <property type="entry name" value="TRNA METHYLTRANSFERASE 10 HOMOLOG A"/>
    <property type="match status" value="1"/>
</dbReference>
<dbReference type="AlphaFoldDB" id="A0A9W8IUY8"/>
<dbReference type="PROSITE" id="PS51675">
    <property type="entry name" value="SAM_MT_TRM10"/>
    <property type="match status" value="1"/>
</dbReference>
<keyword evidence="5" id="KW-0949">S-adenosyl-L-methionine</keyword>
<evidence type="ECO:0000256" key="5">
    <source>
        <dbReference type="ARBA" id="ARBA00022691"/>
    </source>
</evidence>
<feature type="compositionally biased region" description="Polar residues" evidence="9">
    <location>
        <begin position="205"/>
        <end position="233"/>
    </location>
</feature>
<dbReference type="PANTHER" id="PTHR13563">
    <property type="entry name" value="TRNA (GUANINE-9-) METHYLTRANSFERASE"/>
    <property type="match status" value="1"/>
</dbReference>
<name>A0A9W8IUY8_9AGAR</name>
<feature type="compositionally biased region" description="Low complexity" evidence="9">
    <location>
        <begin position="409"/>
        <end position="418"/>
    </location>
</feature>
<evidence type="ECO:0000259" key="10">
    <source>
        <dbReference type="PROSITE" id="PS51675"/>
    </source>
</evidence>
<proteinExistence type="predicted"/>
<dbReference type="Gene3D" id="3.40.1280.30">
    <property type="match status" value="1"/>
</dbReference>
<dbReference type="EMBL" id="JANBPK010001657">
    <property type="protein sequence ID" value="KAJ2921179.1"/>
    <property type="molecule type" value="Genomic_DNA"/>
</dbReference>
<dbReference type="OrthoDB" id="278300at2759"/>
<dbReference type="InterPro" id="IPR038459">
    <property type="entry name" value="MT_TRM10-typ_sf"/>
</dbReference>
<evidence type="ECO:0000256" key="1">
    <source>
        <dbReference type="ARBA" id="ARBA00012797"/>
    </source>
</evidence>
<dbReference type="Proteomes" id="UP001140091">
    <property type="component" value="Unassembled WGS sequence"/>
</dbReference>
<dbReference type="GO" id="GO:0052905">
    <property type="term" value="F:tRNA (guanosine(9)-N1)-methyltransferase activity"/>
    <property type="evidence" value="ECO:0007669"/>
    <property type="project" value="UniProtKB-EC"/>
</dbReference>
<reference evidence="11" key="1">
    <citation type="submission" date="2022-06" db="EMBL/GenBank/DDBJ databases">
        <title>Genome Sequence of Candolleomyces eurysporus.</title>
        <authorList>
            <person name="Buettner E."/>
        </authorList>
    </citation>
    <scope>NUCLEOTIDE SEQUENCE</scope>
    <source>
        <strain evidence="11">VTCC 930004</strain>
    </source>
</reference>
<evidence type="ECO:0000256" key="2">
    <source>
        <dbReference type="ARBA" id="ARBA00020451"/>
    </source>
</evidence>
<evidence type="ECO:0000313" key="12">
    <source>
        <dbReference type="Proteomes" id="UP001140091"/>
    </source>
</evidence>
<dbReference type="InterPro" id="IPR028564">
    <property type="entry name" value="MT_TRM10-typ"/>
</dbReference>
<dbReference type="InterPro" id="IPR007356">
    <property type="entry name" value="tRNA_m1G_MeTrfase_euk"/>
</dbReference>
<evidence type="ECO:0000256" key="7">
    <source>
        <dbReference type="ARBA" id="ARBA00032166"/>
    </source>
</evidence>
<dbReference type="GO" id="GO:0000049">
    <property type="term" value="F:tRNA binding"/>
    <property type="evidence" value="ECO:0007669"/>
    <property type="project" value="TreeGrafter"/>
</dbReference>
<feature type="domain" description="SAM-dependent MTase TRM10-type" evidence="10">
    <location>
        <begin position="110"/>
        <end position="375"/>
    </location>
</feature>
<sequence>MSEQQVLSQAPSPSTDPPGPPASGSTLLPSLSKKAAKRAARQERYAATKLERRAREKEAKKEKKRLKAEKRAAGELDDDDEQDQSRKQKRRRLEFGGRVVVDLGFDALMTPKVGPSPLSEALKIFINPCGRWLSSIQEIKSLSSQLAYTYSANRSASFPFELLFTSLDGQTLARLESLGDAGYRRWTNTEWWEEGFDRLWAGQRGSRQPSGVSAVSSGDQGGSTPAASSSQEHSVAFVPSPAPNPEDPQESTHDIRQKIVYLTADSEEELTVLDPGETYIIGGICDHNRYKVGVISVSSYVFLLANLRGQNLCLNKAKEHGVRTAKLPIGRYLASLPTRKVLTVNQCFEILVKWVETKDWEEALYAVIPKRKFQAGDKTQNDDLPVVAGGHLVPERREGEDCLDEGLEDGAVGPQGEFEVVEEEGGSGRY</sequence>
<evidence type="ECO:0000256" key="6">
    <source>
        <dbReference type="ARBA" id="ARBA00031792"/>
    </source>
</evidence>
<keyword evidence="4" id="KW-0808">Transferase</keyword>
<feature type="region of interest" description="Disordered" evidence="9">
    <location>
        <begin position="1"/>
        <end position="90"/>
    </location>
</feature>
<comment type="caution">
    <text evidence="11">The sequence shown here is derived from an EMBL/GenBank/DDBJ whole genome shotgun (WGS) entry which is preliminary data.</text>
</comment>
<comment type="catalytic activity">
    <reaction evidence="8">
        <text>guanosine(9) in tRNA + S-adenosyl-L-methionine = N(1)-methylguanosine(9) in tRNA + S-adenosyl-L-homocysteine + H(+)</text>
        <dbReference type="Rhea" id="RHEA:43156"/>
        <dbReference type="Rhea" id="RHEA-COMP:10367"/>
        <dbReference type="Rhea" id="RHEA-COMP:10368"/>
        <dbReference type="ChEBI" id="CHEBI:15378"/>
        <dbReference type="ChEBI" id="CHEBI:57856"/>
        <dbReference type="ChEBI" id="CHEBI:59789"/>
        <dbReference type="ChEBI" id="CHEBI:73542"/>
        <dbReference type="ChEBI" id="CHEBI:74269"/>
        <dbReference type="EC" id="2.1.1.221"/>
    </reaction>
</comment>
<evidence type="ECO:0000256" key="3">
    <source>
        <dbReference type="ARBA" id="ARBA00022603"/>
    </source>
</evidence>
<dbReference type="PROSITE" id="PS50096">
    <property type="entry name" value="IQ"/>
    <property type="match status" value="1"/>
</dbReference>
<keyword evidence="12" id="KW-1185">Reference proteome</keyword>
<dbReference type="GO" id="GO:0005634">
    <property type="term" value="C:nucleus"/>
    <property type="evidence" value="ECO:0007669"/>
    <property type="project" value="TreeGrafter"/>
</dbReference>
<evidence type="ECO:0000313" key="11">
    <source>
        <dbReference type="EMBL" id="KAJ2921179.1"/>
    </source>
</evidence>
<protein>
    <recommendedName>
        <fullName evidence="2">tRNA (guanine(9)-N1)-methyltransferase</fullName>
        <ecNumber evidence="1">2.1.1.221</ecNumber>
    </recommendedName>
    <alternativeName>
        <fullName evidence="7">tRNA methyltransferase 10</fullName>
    </alternativeName>
    <alternativeName>
        <fullName evidence="6">tRNA(m1G9)-methyltransferase</fullName>
    </alternativeName>
</protein>
<accession>A0A9W8IUY8</accession>